<evidence type="ECO:0000256" key="1">
    <source>
        <dbReference type="SAM" id="SignalP"/>
    </source>
</evidence>
<reference evidence="3 4" key="1">
    <citation type="submission" date="2020-04" db="EMBL/GenBank/DDBJ databases">
        <authorList>
            <consortium name="Desulfovibrio sp. FSS-1 genome sequencing consortium"/>
            <person name="Shimoshige H."/>
            <person name="Kobayashi H."/>
            <person name="Maekawa T."/>
        </authorList>
    </citation>
    <scope>NUCLEOTIDE SEQUENCE [LARGE SCALE GENOMIC DNA]</scope>
    <source>
        <strain evidence="3 4">SIID29052-01</strain>
    </source>
</reference>
<dbReference type="InterPro" id="IPR058837">
    <property type="entry name" value="MamS_MamX_dom"/>
</dbReference>
<gene>
    <name evidence="3" type="ORF">NNJEOMEG_02360</name>
</gene>
<keyword evidence="1" id="KW-0732">Signal</keyword>
<dbReference type="AlphaFoldDB" id="A0A6V8LS03"/>
<name>A0A6V8LS03_9BACT</name>
<dbReference type="Proteomes" id="UP000494245">
    <property type="component" value="Unassembled WGS sequence"/>
</dbReference>
<organism evidence="3 4">
    <name type="scientific">Fundidesulfovibrio magnetotacticus</name>
    <dbReference type="NCBI Taxonomy" id="2730080"/>
    <lineage>
        <taxon>Bacteria</taxon>
        <taxon>Pseudomonadati</taxon>
        <taxon>Thermodesulfobacteriota</taxon>
        <taxon>Desulfovibrionia</taxon>
        <taxon>Desulfovibrionales</taxon>
        <taxon>Desulfovibrionaceae</taxon>
        <taxon>Fundidesulfovibrio</taxon>
    </lineage>
</organism>
<sequence>MASFVRFAVLPFLAVFCLFAPVLAADNIKGWERGGAYDKAYDPKEADSFKGRVEDILEIVPLPGMDKGVALVVRDKKDNKTETVHLGPKSFVDLESIGLRKGDSVKVTGVWASIGGKEVVMASKVKKDEKLQLKVRRTKDGMPWWSMSADELAKERKSADDD</sequence>
<dbReference type="Pfam" id="PF26390">
    <property type="entry name" value="MamS_MamX"/>
    <property type="match status" value="1"/>
</dbReference>
<dbReference type="RefSeq" id="WP_235956940.1">
    <property type="nucleotide sequence ID" value="NZ_BLTE01000010.1"/>
</dbReference>
<evidence type="ECO:0000259" key="2">
    <source>
        <dbReference type="Pfam" id="PF26390"/>
    </source>
</evidence>
<protein>
    <recommendedName>
        <fullName evidence="2">Magnetosome protein MamS/MamX domain-containing protein</fullName>
    </recommendedName>
</protein>
<feature type="chain" id="PRO_5028822112" description="Magnetosome protein MamS/MamX domain-containing protein" evidence="1">
    <location>
        <begin position="25"/>
        <end position="162"/>
    </location>
</feature>
<keyword evidence="4" id="KW-1185">Reference proteome</keyword>
<evidence type="ECO:0000313" key="3">
    <source>
        <dbReference type="EMBL" id="GFK94514.1"/>
    </source>
</evidence>
<reference evidence="3 4" key="2">
    <citation type="submission" date="2020-05" db="EMBL/GenBank/DDBJ databases">
        <title>Draft genome sequence of Desulfovibrio sp. strainFSS-1.</title>
        <authorList>
            <person name="Shimoshige H."/>
            <person name="Kobayashi H."/>
            <person name="Maekawa T."/>
        </authorList>
    </citation>
    <scope>NUCLEOTIDE SEQUENCE [LARGE SCALE GENOMIC DNA]</scope>
    <source>
        <strain evidence="3 4">SIID29052-01</strain>
    </source>
</reference>
<accession>A0A6V8LS03</accession>
<feature type="domain" description="Magnetosome protein MamS/MamX" evidence="2">
    <location>
        <begin position="47"/>
        <end position="130"/>
    </location>
</feature>
<evidence type="ECO:0000313" key="4">
    <source>
        <dbReference type="Proteomes" id="UP000494245"/>
    </source>
</evidence>
<dbReference type="EMBL" id="BLTE01000010">
    <property type="protein sequence ID" value="GFK94514.1"/>
    <property type="molecule type" value="Genomic_DNA"/>
</dbReference>
<proteinExistence type="predicted"/>
<feature type="signal peptide" evidence="1">
    <location>
        <begin position="1"/>
        <end position="24"/>
    </location>
</feature>
<comment type="caution">
    <text evidence="3">The sequence shown here is derived from an EMBL/GenBank/DDBJ whole genome shotgun (WGS) entry which is preliminary data.</text>
</comment>